<evidence type="ECO:0000313" key="3">
    <source>
        <dbReference type="Proteomes" id="UP000037530"/>
    </source>
</evidence>
<proteinExistence type="predicted"/>
<comment type="caution">
    <text evidence="2">The sequence shown here is derived from an EMBL/GenBank/DDBJ whole genome shotgun (WGS) entry which is preliminary data.</text>
</comment>
<dbReference type="PANTHER" id="PTHR43162">
    <property type="match status" value="1"/>
</dbReference>
<feature type="domain" description="NAD-dependent epimerase/dehydratase" evidence="1">
    <location>
        <begin position="4"/>
        <end position="181"/>
    </location>
</feature>
<dbReference type="PATRIC" id="fig|171383.3.peg.4094"/>
<dbReference type="PANTHER" id="PTHR43162:SF1">
    <property type="entry name" value="PRESTALK A DIFFERENTIATION PROTEIN A"/>
    <property type="match status" value="1"/>
</dbReference>
<dbReference type="Pfam" id="PF01370">
    <property type="entry name" value="Epimerase"/>
    <property type="match status" value="1"/>
</dbReference>
<dbReference type="OrthoDB" id="751203at2"/>
<dbReference type="InterPro" id="IPR051604">
    <property type="entry name" value="Ergot_Alk_Oxidoreductase"/>
</dbReference>
<dbReference type="AlphaFoldDB" id="A0A0M0HUZ8"/>
<gene>
    <name evidence="2" type="ORF">AKJ31_20070</name>
</gene>
<sequence>MKTITIVGGGWLGRPLAHYLESIGHHVFVSKTTSEGVEQLKQEHLNAFQLDLSTGVSQVTQQISTTQADIVIGCFPPGFRKGNGEEYADYWKTLADACVNANVGRVVMVSSTTVYPNIAEDMVEEKASLALAQIHEDFSDNAKIMLKAEQHLMDSGLKFAIVRCSGLVGPHRHPARFAPRLKQVSDLAPANMLHLTDAIGAVSFVALHDKNVVVNATTPNTVSKAEFYQAALTNSGSSEVLPPVVHIADKRIVADALLDLGYKFHHQHTLELTEGTLE</sequence>
<dbReference type="InterPro" id="IPR001509">
    <property type="entry name" value="Epimerase_deHydtase"/>
</dbReference>
<name>A0A0M0HUZ8_9VIBR</name>
<evidence type="ECO:0000259" key="1">
    <source>
        <dbReference type="Pfam" id="PF01370"/>
    </source>
</evidence>
<keyword evidence="3" id="KW-1185">Reference proteome</keyword>
<protein>
    <submittedName>
        <fullName evidence="2">Nucleoside-diphosphate sugar epimerase</fullName>
    </submittedName>
</protein>
<dbReference type="STRING" id="171383.AKJ31_20070"/>
<organism evidence="2 3">
    <name type="scientific">Vibrio hepatarius</name>
    <dbReference type="NCBI Taxonomy" id="171383"/>
    <lineage>
        <taxon>Bacteria</taxon>
        <taxon>Pseudomonadati</taxon>
        <taxon>Pseudomonadota</taxon>
        <taxon>Gammaproteobacteria</taxon>
        <taxon>Vibrionales</taxon>
        <taxon>Vibrionaceae</taxon>
        <taxon>Vibrio</taxon>
        <taxon>Vibrio oreintalis group</taxon>
    </lineage>
</organism>
<dbReference type="RefSeq" id="WP_053410813.1">
    <property type="nucleotide sequence ID" value="NZ_DAIPHI010000018.1"/>
</dbReference>
<dbReference type="EMBL" id="LHPI01000025">
    <property type="protein sequence ID" value="KOO05911.1"/>
    <property type="molecule type" value="Genomic_DNA"/>
</dbReference>
<accession>A0A0M0HUZ8</accession>
<dbReference type="SUPFAM" id="SSF51735">
    <property type="entry name" value="NAD(P)-binding Rossmann-fold domains"/>
    <property type="match status" value="1"/>
</dbReference>
<evidence type="ECO:0000313" key="2">
    <source>
        <dbReference type="EMBL" id="KOO05911.1"/>
    </source>
</evidence>
<dbReference type="Proteomes" id="UP000037530">
    <property type="component" value="Unassembled WGS sequence"/>
</dbReference>
<reference evidence="3" key="1">
    <citation type="submission" date="2015-08" db="EMBL/GenBank/DDBJ databases">
        <title>Vibrio galatheae sp. nov., a novel member of the Vibrionaceae family isolated from the Solomon Islands.</title>
        <authorList>
            <person name="Giubergia S."/>
            <person name="Machado H."/>
            <person name="Mateiu R.V."/>
            <person name="Gram L."/>
        </authorList>
    </citation>
    <scope>NUCLEOTIDE SEQUENCE [LARGE SCALE GENOMIC DNA]</scope>
    <source>
        <strain evidence="3">DSM 19134</strain>
    </source>
</reference>
<dbReference type="Gene3D" id="3.40.50.720">
    <property type="entry name" value="NAD(P)-binding Rossmann-like Domain"/>
    <property type="match status" value="1"/>
</dbReference>
<dbReference type="InterPro" id="IPR036291">
    <property type="entry name" value="NAD(P)-bd_dom_sf"/>
</dbReference>